<sequence length="222" mass="23660">MKHFTTCSLAATALLLAFSGCERDEPTSYLIPKEERSVTMPGAVAPPAPSPAPTSAPVAPSQAAVSTPGGMQVLPGMQEAANQAGEIRYTVPEGWEELVPSGIRKANLKISDDNGSAELTVLVFPGDVGGRLANINRWRGQIGLAASTPDDLPAYTEGYNISQHRGLYVRLEGEQQSILGALLPFHGNTWFFKLLGDNGTVFSNEAAMKAFLDSVQIQDTHH</sequence>
<proteinExistence type="predicted"/>
<feature type="compositionally biased region" description="Pro residues" evidence="1">
    <location>
        <begin position="44"/>
        <end position="54"/>
    </location>
</feature>
<evidence type="ECO:0000313" key="4">
    <source>
        <dbReference type="Proteomes" id="UP001225316"/>
    </source>
</evidence>
<feature type="compositionally biased region" description="Low complexity" evidence="1">
    <location>
        <begin position="55"/>
        <end position="67"/>
    </location>
</feature>
<evidence type="ECO:0000256" key="1">
    <source>
        <dbReference type="SAM" id="MobiDB-lite"/>
    </source>
</evidence>
<organism evidence="3 4">
    <name type="scientific">Thalassobacterium maritimum</name>
    <dbReference type="NCBI Taxonomy" id="3041265"/>
    <lineage>
        <taxon>Bacteria</taxon>
        <taxon>Pseudomonadati</taxon>
        <taxon>Verrucomicrobiota</taxon>
        <taxon>Opitutia</taxon>
        <taxon>Puniceicoccales</taxon>
        <taxon>Coraliomargaritaceae</taxon>
        <taxon>Thalassobacterium</taxon>
    </lineage>
</organism>
<feature type="signal peptide" evidence="2">
    <location>
        <begin position="1"/>
        <end position="23"/>
    </location>
</feature>
<gene>
    <name evidence="3" type="ORF">QEH52_15490</name>
</gene>
<evidence type="ECO:0000313" key="3">
    <source>
        <dbReference type="EMBL" id="MDQ8208930.1"/>
    </source>
</evidence>
<keyword evidence="2" id="KW-0732">Signal</keyword>
<evidence type="ECO:0000256" key="2">
    <source>
        <dbReference type="SAM" id="SignalP"/>
    </source>
</evidence>
<comment type="caution">
    <text evidence="3">The sequence shown here is derived from an EMBL/GenBank/DDBJ whole genome shotgun (WGS) entry which is preliminary data.</text>
</comment>
<dbReference type="EMBL" id="JARXHW010000045">
    <property type="protein sequence ID" value="MDQ8208930.1"/>
    <property type="molecule type" value="Genomic_DNA"/>
</dbReference>
<evidence type="ECO:0008006" key="5">
    <source>
        <dbReference type="Google" id="ProtNLM"/>
    </source>
</evidence>
<feature type="region of interest" description="Disordered" evidence="1">
    <location>
        <begin position="40"/>
        <end position="67"/>
    </location>
</feature>
<dbReference type="Proteomes" id="UP001225316">
    <property type="component" value="Unassembled WGS sequence"/>
</dbReference>
<name>A0ABU1AXS3_9BACT</name>
<reference evidence="3 4" key="1">
    <citation type="submission" date="2023-04" db="EMBL/GenBank/DDBJ databases">
        <title>A novel bacteria isolated from coastal sediment.</title>
        <authorList>
            <person name="Liu X.-J."/>
            <person name="Du Z.-J."/>
        </authorList>
    </citation>
    <scope>NUCLEOTIDE SEQUENCE [LARGE SCALE GENOMIC DNA]</scope>
    <source>
        <strain evidence="3 4">SDUM461003</strain>
    </source>
</reference>
<keyword evidence="4" id="KW-1185">Reference proteome</keyword>
<accession>A0ABU1AXS3</accession>
<feature type="chain" id="PRO_5045960169" description="Lipoprotein" evidence="2">
    <location>
        <begin position="24"/>
        <end position="222"/>
    </location>
</feature>
<dbReference type="PROSITE" id="PS51257">
    <property type="entry name" value="PROKAR_LIPOPROTEIN"/>
    <property type="match status" value="1"/>
</dbReference>
<protein>
    <recommendedName>
        <fullName evidence="5">Lipoprotein</fullName>
    </recommendedName>
</protein>
<dbReference type="RefSeq" id="WP_308951663.1">
    <property type="nucleotide sequence ID" value="NZ_JARXHW010000045.1"/>
</dbReference>